<gene>
    <name evidence="1" type="ORF">FHS37_003402</name>
</gene>
<dbReference type="Proteomes" id="UP000579523">
    <property type="component" value="Unassembled WGS sequence"/>
</dbReference>
<keyword evidence="2" id="KW-1185">Reference proteome</keyword>
<protein>
    <submittedName>
        <fullName evidence="1">Uncharacterized protein</fullName>
    </submittedName>
</protein>
<sequence>MNAEYQRINRFGFAEYRDMADILREVDLPAMKETLRQVVDLVLLEDESGIVEAMSQEAQADFAVPLGMAAGMLEDGGYSDVELVSAACTVRYSAERHTDQSPEELTSLVLRLPR</sequence>
<dbReference type="RefSeq" id="WP_184821894.1">
    <property type="nucleotide sequence ID" value="NZ_BMTI01000019.1"/>
</dbReference>
<dbReference type="AlphaFoldDB" id="A0A7W7PR95"/>
<name>A0A7W7PR95_9ACTN</name>
<comment type="caution">
    <text evidence="1">The sequence shown here is derived from an EMBL/GenBank/DDBJ whole genome shotgun (WGS) entry which is preliminary data.</text>
</comment>
<organism evidence="1 2">
    <name type="scientific">Streptomyces griseomycini</name>
    <dbReference type="NCBI Taxonomy" id="66895"/>
    <lineage>
        <taxon>Bacteria</taxon>
        <taxon>Bacillati</taxon>
        <taxon>Actinomycetota</taxon>
        <taxon>Actinomycetes</taxon>
        <taxon>Kitasatosporales</taxon>
        <taxon>Streptomycetaceae</taxon>
        <taxon>Streptomyces</taxon>
    </lineage>
</organism>
<proteinExistence type="predicted"/>
<evidence type="ECO:0000313" key="1">
    <source>
        <dbReference type="EMBL" id="MBB4899342.1"/>
    </source>
</evidence>
<reference evidence="1 2" key="1">
    <citation type="submission" date="2020-08" db="EMBL/GenBank/DDBJ databases">
        <title>Genomic Encyclopedia of Type Strains, Phase III (KMG-III): the genomes of soil and plant-associated and newly described type strains.</title>
        <authorList>
            <person name="Whitman W."/>
        </authorList>
    </citation>
    <scope>NUCLEOTIDE SEQUENCE [LARGE SCALE GENOMIC DNA]</scope>
    <source>
        <strain evidence="1 2">CECT 3273</strain>
    </source>
</reference>
<evidence type="ECO:0000313" key="2">
    <source>
        <dbReference type="Proteomes" id="UP000579523"/>
    </source>
</evidence>
<accession>A0A7W7PR95</accession>
<dbReference type="EMBL" id="JACHJI010000005">
    <property type="protein sequence ID" value="MBB4899342.1"/>
    <property type="molecule type" value="Genomic_DNA"/>
</dbReference>